<dbReference type="InterPro" id="IPR002938">
    <property type="entry name" value="FAD-bd"/>
</dbReference>
<dbReference type="PANTHER" id="PTHR42685">
    <property type="entry name" value="GERANYLGERANYL DIPHOSPHATE REDUCTASE"/>
    <property type="match status" value="1"/>
</dbReference>
<dbReference type="PANTHER" id="PTHR42685:SF22">
    <property type="entry name" value="CONDITIONED MEDIUM FACTOR RECEPTOR 1"/>
    <property type="match status" value="1"/>
</dbReference>
<dbReference type="Gene3D" id="3.50.50.60">
    <property type="entry name" value="FAD/NAD(P)-binding domain"/>
    <property type="match status" value="1"/>
</dbReference>
<name>A0A3R8R4W4_9CORY</name>
<proteinExistence type="predicted"/>
<dbReference type="InterPro" id="IPR036188">
    <property type="entry name" value="FAD/NAD-bd_sf"/>
</dbReference>
<dbReference type="InterPro" id="IPR050407">
    <property type="entry name" value="Geranylgeranyl_reductase"/>
</dbReference>
<dbReference type="SUPFAM" id="SSF51905">
    <property type="entry name" value="FAD/NAD(P)-binding domain"/>
    <property type="match status" value="1"/>
</dbReference>
<feature type="region of interest" description="Disordered" evidence="1">
    <location>
        <begin position="1"/>
        <end position="29"/>
    </location>
</feature>
<accession>A0A3R8R4W4</accession>
<feature type="domain" description="FAD-binding" evidence="2">
    <location>
        <begin position="32"/>
        <end position="340"/>
    </location>
</feature>
<comment type="caution">
    <text evidence="3">The sequence shown here is derived from an EMBL/GenBank/DDBJ whole genome shotgun (WGS) entry which is preliminary data.</text>
</comment>
<dbReference type="InterPro" id="IPR011777">
    <property type="entry name" value="Geranylgeranyl_Rdtase_fam"/>
</dbReference>
<organism evidence="3 4">
    <name type="scientific">Corynebacterium bovis</name>
    <dbReference type="NCBI Taxonomy" id="36808"/>
    <lineage>
        <taxon>Bacteria</taxon>
        <taxon>Bacillati</taxon>
        <taxon>Actinomycetota</taxon>
        <taxon>Actinomycetes</taxon>
        <taxon>Mycobacteriales</taxon>
        <taxon>Corynebacteriaceae</taxon>
        <taxon>Corynebacterium</taxon>
    </lineage>
</organism>
<dbReference type="PRINTS" id="PR00420">
    <property type="entry name" value="RNGMNOXGNASE"/>
</dbReference>
<protein>
    <submittedName>
        <fullName evidence="3">FAD-linked oxidoreductase</fullName>
    </submittedName>
</protein>
<dbReference type="AlphaFoldDB" id="A0A3R8R4W4"/>
<dbReference type="Pfam" id="PF01494">
    <property type="entry name" value="FAD_binding_3"/>
    <property type="match status" value="1"/>
</dbReference>
<evidence type="ECO:0000313" key="3">
    <source>
        <dbReference type="EMBL" id="RRQ03626.1"/>
    </source>
</evidence>
<evidence type="ECO:0000256" key="1">
    <source>
        <dbReference type="SAM" id="MobiDB-lite"/>
    </source>
</evidence>
<dbReference type="RefSeq" id="WP_125175138.1">
    <property type="nucleotide sequence ID" value="NZ_JBHYBO010000012.1"/>
</dbReference>
<evidence type="ECO:0000259" key="2">
    <source>
        <dbReference type="Pfam" id="PF01494"/>
    </source>
</evidence>
<dbReference type="NCBIfam" id="TIGR02032">
    <property type="entry name" value="GG-red-SF"/>
    <property type="match status" value="1"/>
</dbReference>
<dbReference type="GO" id="GO:0071949">
    <property type="term" value="F:FAD binding"/>
    <property type="evidence" value="ECO:0007669"/>
    <property type="project" value="InterPro"/>
</dbReference>
<dbReference type="Proteomes" id="UP000278422">
    <property type="component" value="Unassembled WGS sequence"/>
</dbReference>
<gene>
    <name evidence="3" type="ORF">CXF42_06585</name>
</gene>
<reference evidence="3 4" key="1">
    <citation type="submission" date="2018-01" db="EMBL/GenBank/DDBJ databases">
        <title>Twenty Corynebacterium bovis Genomes.</title>
        <authorList>
            <person name="Gulvik C.A."/>
        </authorList>
    </citation>
    <scope>NUCLEOTIDE SEQUENCE [LARGE SCALE GENOMIC DNA]</scope>
    <source>
        <strain evidence="3 4">16-2004</strain>
    </source>
</reference>
<keyword evidence="4" id="KW-1185">Reference proteome</keyword>
<dbReference type="GO" id="GO:0016628">
    <property type="term" value="F:oxidoreductase activity, acting on the CH-CH group of donors, NAD or NADP as acceptor"/>
    <property type="evidence" value="ECO:0007669"/>
    <property type="project" value="InterPro"/>
</dbReference>
<sequence>MSDRPSAPRTVPRQDDGDVPSTAPRPPLDRTCDVLVVGGGPAGSAAAIHAARSGRETVVVDMRTFPRDKTCGDGLTPRAVAALDELGAGHLLADRPAHRGLKLHGFGGSVTAPWPTGGGFPGRGSAVTRMSLDAALLGLAADAGAEVLQGVKAVDVDHTTGLVTSVTCEGPGGRFTVRPRVLLLAEGVRSSLARDLGVVWLRGLVHGVAARSYCSTPRGDEPWIHSHLELRDDDGTAQPGYGWIFPLGGDRVNLGCGALSTAARPARVNTRRLLTQYAGQCREEWSLGEPEDVAGALLPMGGAVTRVAGVNWAALGDTAACVNPLNGEGIDYALETARDVVALLDDAARTPDGLRHLWPAHLRERYGAAFSLARRLATVLTMPGLLAAVGPVGMRTPGLMGTAARLMGNLVTPADTDVVARLWRGAGRLSAGADRVLAAESRPLFGRV</sequence>
<dbReference type="EMBL" id="PQNQ01000016">
    <property type="protein sequence ID" value="RRQ03626.1"/>
    <property type="molecule type" value="Genomic_DNA"/>
</dbReference>
<evidence type="ECO:0000313" key="4">
    <source>
        <dbReference type="Proteomes" id="UP000278422"/>
    </source>
</evidence>